<feature type="compositionally biased region" description="Pro residues" evidence="3">
    <location>
        <begin position="619"/>
        <end position="628"/>
    </location>
</feature>
<keyword evidence="1" id="KW-0611">Plant defense</keyword>
<organism evidence="5 6">
    <name type="scientific">Abrus precatorius</name>
    <name type="common">Indian licorice</name>
    <name type="synonym">Glycine abrus</name>
    <dbReference type="NCBI Taxonomy" id="3816"/>
    <lineage>
        <taxon>Eukaryota</taxon>
        <taxon>Viridiplantae</taxon>
        <taxon>Streptophyta</taxon>
        <taxon>Embryophyta</taxon>
        <taxon>Tracheophyta</taxon>
        <taxon>Spermatophyta</taxon>
        <taxon>Magnoliopsida</taxon>
        <taxon>eudicotyledons</taxon>
        <taxon>Gunneridae</taxon>
        <taxon>Pentapetalae</taxon>
        <taxon>rosids</taxon>
        <taxon>fabids</taxon>
        <taxon>Fabales</taxon>
        <taxon>Fabaceae</taxon>
        <taxon>Papilionoideae</taxon>
        <taxon>50 kb inversion clade</taxon>
        <taxon>NPAAA clade</taxon>
        <taxon>indigoferoid/millettioid clade</taxon>
        <taxon>Abreae</taxon>
        <taxon>Abrus</taxon>
    </lineage>
</organism>
<accession>A0A8B8KIN7</accession>
<evidence type="ECO:0000313" key="5">
    <source>
        <dbReference type="Proteomes" id="UP000694853"/>
    </source>
</evidence>
<dbReference type="PANTHER" id="PTHR33463">
    <property type="entry name" value="NB-ARC DOMAIN-CONTAINING PROTEIN-RELATED"/>
    <property type="match status" value="1"/>
</dbReference>
<feature type="compositionally biased region" description="Polar residues" evidence="3">
    <location>
        <begin position="630"/>
        <end position="643"/>
    </location>
</feature>
<dbReference type="GeneID" id="113855691"/>
<evidence type="ECO:0000256" key="1">
    <source>
        <dbReference type="ARBA" id="ARBA00022821"/>
    </source>
</evidence>
<dbReference type="InterPro" id="IPR032675">
    <property type="entry name" value="LRR_dom_sf"/>
</dbReference>
<evidence type="ECO:0000313" key="6">
    <source>
        <dbReference type="RefSeq" id="XP_027343123.1"/>
    </source>
</evidence>
<dbReference type="OrthoDB" id="1434097at2759"/>
<feature type="region of interest" description="Disordered" evidence="3">
    <location>
        <begin position="606"/>
        <end position="709"/>
    </location>
</feature>
<dbReference type="SUPFAM" id="SSF52047">
    <property type="entry name" value="RNI-like"/>
    <property type="match status" value="1"/>
</dbReference>
<reference evidence="6" key="2">
    <citation type="submission" date="2025-08" db="UniProtKB">
        <authorList>
            <consortium name="RefSeq"/>
        </authorList>
    </citation>
    <scope>IDENTIFICATION</scope>
    <source>
        <tissue evidence="6">Young leaves</tissue>
    </source>
</reference>
<feature type="compositionally biased region" description="Basic and acidic residues" evidence="3">
    <location>
        <begin position="657"/>
        <end position="668"/>
    </location>
</feature>
<feature type="compositionally biased region" description="Polar residues" evidence="3">
    <location>
        <begin position="608"/>
        <end position="617"/>
    </location>
</feature>
<keyword evidence="5" id="KW-1185">Reference proteome</keyword>
<dbReference type="InterPro" id="IPR057135">
    <property type="entry name" value="At4g27190-like_LRR"/>
</dbReference>
<dbReference type="Proteomes" id="UP000694853">
    <property type="component" value="Unplaced"/>
</dbReference>
<feature type="coiled-coil region" evidence="2">
    <location>
        <begin position="846"/>
        <end position="894"/>
    </location>
</feature>
<feature type="region of interest" description="Disordered" evidence="3">
    <location>
        <begin position="468"/>
        <end position="506"/>
    </location>
</feature>
<evidence type="ECO:0000256" key="2">
    <source>
        <dbReference type="SAM" id="Coils"/>
    </source>
</evidence>
<dbReference type="Gene3D" id="3.80.10.10">
    <property type="entry name" value="Ribonuclease Inhibitor"/>
    <property type="match status" value="1"/>
</dbReference>
<gene>
    <name evidence="6" type="primary">LOC113855691</name>
</gene>
<keyword evidence="2" id="KW-0175">Coiled coil</keyword>
<protein>
    <submittedName>
        <fullName evidence="6">Uncharacterized protein LOC113855691</fullName>
    </submittedName>
</protein>
<dbReference type="PANTHER" id="PTHR33463:SF105">
    <property type="entry name" value="AND NB-ARC DOMAIN DISEASE RESISTANCE PROTEIN, PUTATIVE-RELATED"/>
    <property type="match status" value="1"/>
</dbReference>
<reference evidence="5" key="1">
    <citation type="journal article" date="2019" name="Toxins">
        <title>Detection of Abrin-Like and Prepropulchellin-Like Toxin Genes and Transcripts Using Whole Genome Sequencing and Full-Length Transcript Sequencing of Abrus precatorius.</title>
        <authorList>
            <person name="Hovde B.T."/>
            <person name="Daligault H.E."/>
            <person name="Hanschen E.R."/>
            <person name="Kunde Y.A."/>
            <person name="Johnson M.B."/>
            <person name="Starkenburg S.R."/>
            <person name="Johnson S.L."/>
        </authorList>
    </citation>
    <scope>NUCLEOTIDE SEQUENCE [LARGE SCALE GENOMIC DNA]</scope>
</reference>
<dbReference type="RefSeq" id="XP_027343123.1">
    <property type="nucleotide sequence ID" value="XM_027487322.1"/>
</dbReference>
<dbReference type="KEGG" id="aprc:113855691"/>
<feature type="compositionally biased region" description="Polar residues" evidence="3">
    <location>
        <begin position="671"/>
        <end position="691"/>
    </location>
</feature>
<feature type="domain" description="Disease resistance protein At4g27190-like leucine-rich repeats" evidence="4">
    <location>
        <begin position="118"/>
        <end position="215"/>
    </location>
</feature>
<sequence>MRHDEDRKNCTSIFPKLKEISIRGCDQLEYVIGPNHHEDDGRNLEFHMDFPALEELTLIRLSKMINICPRSYVVSLPSLKHFGLDTCPQYNSVTDLVMSLYSRQLHRTTNKDTREGEKRLLNLETLCISATGVESIFHIDEHQKIEQPLSTTLKILQLLNLAEMKRICVASKNSFTFQHLERLIIEGCAKLELIFTASISRCLPELKILHITECEELKELVEKNVENQKLSTQACFPKLAVLIIRQCNKLKRLVSVSSSASNDFPNLEILIVNGASELEELIGYEQGQGDGEMGRVEVKFPKLRAVIFRHLLRLCLEVETMQTIRHRIVYNCPNFSLTSTTSPEKLYKIASDLEGVQLIGFNILEIFYILLRGIEEVTADRLVDIDTEGTSGSMLPSSKIGEESKEEFPSKFSEIEPIDRPSGSPSAISQTISIELADGQSMSEHFLMNQQMPLNEIESKLEISEINETGVEEESTSDEIITSTDSESTRSQLGPLVTSRHKSNELPQMKHKDLATSENELPSSQLNEKEITIIGKDPTPMKSTIAAPLTSLSIEASAKECVPESSNLIDKEGEIVVVSIDNIVTQRNEVLEKEFIRRASISERPSIAASQTHSDLITPSPPDIPLPKPHSNSLQEIVEQSTQEDSKSEKTITSTERGVEEGASEDAKMATLSTHLKPTSSQPGPSVTPQRESYRYSEIRPSQTETLTNKESECHPINIQDFRYDGDDQISASVVTEDNLVVKVLADLEESLKMPMKDIACSETNSLRLLTALNFLSRLSLEHVTLSDGLKAIIESLHKEFPIILRSFKQAFATTNKFVVFEERVKSIKEELDHRKEVATTLACNISKTRNLMDEARQKEAMLKEQMNRLEEEIKDYEAELSSLEERENKFVEETIGYEKECDIMSNNMSQMAEDQRKARQELYEIDYKWSVLCSQFEHNRTTAKNPS</sequence>
<dbReference type="AlphaFoldDB" id="A0A8B8KIN7"/>
<name>A0A8B8KIN7_ABRPR</name>
<proteinExistence type="predicted"/>
<evidence type="ECO:0000256" key="3">
    <source>
        <dbReference type="SAM" id="MobiDB-lite"/>
    </source>
</evidence>
<dbReference type="InterPro" id="IPR050905">
    <property type="entry name" value="Plant_NBS-LRR"/>
</dbReference>
<dbReference type="Pfam" id="PF23247">
    <property type="entry name" value="LRR_RPS2"/>
    <property type="match status" value="1"/>
</dbReference>
<evidence type="ECO:0000259" key="4">
    <source>
        <dbReference type="Pfam" id="PF23247"/>
    </source>
</evidence>